<dbReference type="OrthoDB" id="5062115at2759"/>
<keyword evidence="4 6" id="KW-1133">Transmembrane helix</keyword>
<keyword evidence="9" id="KW-1185">Reference proteome</keyword>
<dbReference type="InterPro" id="IPR036058">
    <property type="entry name" value="Kazal_dom_sf"/>
</dbReference>
<dbReference type="AlphaFoldDB" id="A0A482WIN8"/>
<evidence type="ECO:0000256" key="6">
    <source>
        <dbReference type="SAM" id="Phobius"/>
    </source>
</evidence>
<dbReference type="GO" id="GO:0043252">
    <property type="term" value="P:sodium-independent organic anion transport"/>
    <property type="evidence" value="ECO:0007669"/>
    <property type="project" value="TreeGrafter"/>
</dbReference>
<evidence type="ECO:0000256" key="4">
    <source>
        <dbReference type="ARBA" id="ARBA00022989"/>
    </source>
</evidence>
<keyword evidence="2" id="KW-1003">Cell membrane</keyword>
<dbReference type="PROSITE" id="PS51465">
    <property type="entry name" value="KAZAL_2"/>
    <property type="match status" value="1"/>
</dbReference>
<evidence type="ECO:0000313" key="8">
    <source>
        <dbReference type="EMBL" id="RZF33200.1"/>
    </source>
</evidence>
<evidence type="ECO:0000313" key="9">
    <source>
        <dbReference type="Proteomes" id="UP000291343"/>
    </source>
</evidence>
<feature type="non-terminal residue" evidence="8">
    <location>
        <position position="1"/>
    </location>
</feature>
<keyword evidence="5 6" id="KW-0472">Membrane</keyword>
<dbReference type="PANTHER" id="PTHR11388:SF76">
    <property type="entry name" value="SOLUTE CARRIER ORGANIC ANION TRANSPORTER FAMILY MEMBER"/>
    <property type="match status" value="1"/>
</dbReference>
<feature type="transmembrane region" description="Helical" evidence="6">
    <location>
        <begin position="110"/>
        <end position="135"/>
    </location>
</feature>
<reference evidence="8 9" key="1">
    <citation type="journal article" date="2017" name="Gigascience">
        <title>Genome sequence of the small brown planthopper, Laodelphax striatellus.</title>
        <authorList>
            <person name="Zhu J."/>
            <person name="Jiang F."/>
            <person name="Wang X."/>
            <person name="Yang P."/>
            <person name="Bao Y."/>
            <person name="Zhao W."/>
            <person name="Wang W."/>
            <person name="Lu H."/>
            <person name="Wang Q."/>
            <person name="Cui N."/>
            <person name="Li J."/>
            <person name="Chen X."/>
            <person name="Luo L."/>
            <person name="Yu J."/>
            <person name="Kang L."/>
            <person name="Cui F."/>
        </authorList>
    </citation>
    <scope>NUCLEOTIDE SEQUENCE [LARGE SCALE GENOMIC DNA]</scope>
    <source>
        <strain evidence="8">Lst14</strain>
    </source>
</reference>
<proteinExistence type="predicted"/>
<dbReference type="InParanoid" id="A0A482WIN8"/>
<sequence length="139" mass="15238">WNMTDSCNVGCSCSSAIKYDPVCQLNKNLTFFSPCHAGCSYSEYNGTAKIFMNCTCADNGPVVPGFCPVDCYEQFMVFVILMSFLRLLSSTSRSSSSIIMIRCVAIEDKSISIGILEMGLILFAFLPAPIIYGLILGMY</sequence>
<dbReference type="PANTHER" id="PTHR11388">
    <property type="entry name" value="ORGANIC ANION TRANSPORTER"/>
    <property type="match status" value="1"/>
</dbReference>
<dbReference type="InterPro" id="IPR004156">
    <property type="entry name" value="OATP"/>
</dbReference>
<evidence type="ECO:0000256" key="1">
    <source>
        <dbReference type="ARBA" id="ARBA00004651"/>
    </source>
</evidence>
<dbReference type="InterPro" id="IPR002350">
    <property type="entry name" value="Kazal_dom"/>
</dbReference>
<dbReference type="GO" id="GO:0016323">
    <property type="term" value="C:basolateral plasma membrane"/>
    <property type="evidence" value="ECO:0007669"/>
    <property type="project" value="TreeGrafter"/>
</dbReference>
<keyword evidence="3 6" id="KW-0812">Transmembrane</keyword>
<comment type="caution">
    <text evidence="8">The sequence shown here is derived from an EMBL/GenBank/DDBJ whole genome shotgun (WGS) entry which is preliminary data.</text>
</comment>
<dbReference type="Pfam" id="PF03137">
    <property type="entry name" value="OATP"/>
    <property type="match status" value="1"/>
</dbReference>
<organism evidence="8 9">
    <name type="scientific">Laodelphax striatellus</name>
    <name type="common">Small brown planthopper</name>
    <name type="synonym">Delphax striatella</name>
    <dbReference type="NCBI Taxonomy" id="195883"/>
    <lineage>
        <taxon>Eukaryota</taxon>
        <taxon>Metazoa</taxon>
        <taxon>Ecdysozoa</taxon>
        <taxon>Arthropoda</taxon>
        <taxon>Hexapoda</taxon>
        <taxon>Insecta</taxon>
        <taxon>Pterygota</taxon>
        <taxon>Neoptera</taxon>
        <taxon>Paraneoptera</taxon>
        <taxon>Hemiptera</taxon>
        <taxon>Auchenorrhyncha</taxon>
        <taxon>Fulgoroidea</taxon>
        <taxon>Delphacidae</taxon>
        <taxon>Criomorphinae</taxon>
        <taxon>Laodelphax</taxon>
    </lineage>
</organism>
<protein>
    <recommendedName>
        <fullName evidence="7">Kazal-like domain-containing protein</fullName>
    </recommendedName>
</protein>
<evidence type="ECO:0000256" key="2">
    <source>
        <dbReference type="ARBA" id="ARBA00022475"/>
    </source>
</evidence>
<comment type="subcellular location">
    <subcellularLocation>
        <location evidence="1">Cell membrane</location>
        <topology evidence="1">Multi-pass membrane protein</topology>
    </subcellularLocation>
</comment>
<evidence type="ECO:0000256" key="3">
    <source>
        <dbReference type="ARBA" id="ARBA00022692"/>
    </source>
</evidence>
<accession>A0A482WIN8</accession>
<evidence type="ECO:0000259" key="7">
    <source>
        <dbReference type="PROSITE" id="PS51465"/>
    </source>
</evidence>
<name>A0A482WIN8_LAOST</name>
<feature type="domain" description="Kazal-like" evidence="7">
    <location>
        <begin position="1"/>
        <end position="58"/>
    </location>
</feature>
<evidence type="ECO:0000256" key="5">
    <source>
        <dbReference type="ARBA" id="ARBA00023136"/>
    </source>
</evidence>
<dbReference type="EMBL" id="QKKF02034669">
    <property type="protein sequence ID" value="RZF33200.1"/>
    <property type="molecule type" value="Genomic_DNA"/>
</dbReference>
<gene>
    <name evidence="8" type="ORF">LSTR_LSTR016134</name>
</gene>
<dbReference type="SUPFAM" id="SSF100895">
    <property type="entry name" value="Kazal-type serine protease inhibitors"/>
    <property type="match status" value="1"/>
</dbReference>
<dbReference type="GO" id="GO:0015347">
    <property type="term" value="F:sodium-independent organic anion transmembrane transporter activity"/>
    <property type="evidence" value="ECO:0007669"/>
    <property type="project" value="TreeGrafter"/>
</dbReference>
<dbReference type="Proteomes" id="UP000291343">
    <property type="component" value="Unassembled WGS sequence"/>
</dbReference>